<dbReference type="InterPro" id="IPR013425">
    <property type="entry name" value="Autotrns_rpt"/>
</dbReference>
<evidence type="ECO:0000259" key="3">
    <source>
        <dbReference type="Pfam" id="PF07589"/>
    </source>
</evidence>
<sequence>MNKPPRPTALAATLALLGALLPPPVAEAATWSWSGAASANWSDAANWLQGLPQPGADTVLVLDAATRASSFNDIAGGFALHGLTLGASARAPLLAGQPLIFQGDGAFLRMQSDGGHGRVETALRLDTTLQVHGGPSLDSQLILLGAISGSGGLTVADGTVVLGNASSSFTGATTVARGARLGVSRQGLGSTASITVHDGAELQLVGGGTALVSAPMLLGGTLSSSAQKVTNFLGQPVAAAFVTGPVTLSGAARIHAQGATGTGLEAAEFVINGTVDRAGQTLTLDTAGLNNSLLVNGGVRGDGVLRVRPQGGAIRIAGVHGDGELKFDGSGGSVTLGAVSGNGALNVAFDGFGSVLAQGAIGGARPVRVSGGVLDLGHLAHSFVGRIDLVGAGEIIANTEAQLGDAANTLRFEQGGVLQLSTPVGTLNRAITTTGGNGAVFVSPGARLDVGANITGDGGLAFVNFGLRAHVTLSGNNSFSGGLGVAEGILLSFANDTNLGAAGMPVRLNGVLALPAGFALDRPLELGSNNAQLSASTAGRYVVSGDLSGDGRLGLGGAQAETVFVLTGRNTHTGGVQVAGNAQRGTAVLELSSDAALGATSGVLDLGRANGFGSLPGTLRATGDLAIAATRSTSFRDMTVDTNGFNVVFNQPISGLGITKAGLGTWTLNTANSNASNSQQVDVTQGRLLLGVAEALGRRSNVSVDDGAVLDLGGRSHTFASLTTASGAELQLGSGARLDALFGVLDGSVKGQGTLVVGRPGFSPGNLVLNAANGFSGGIEVSHGSRLDVGHDQALGAAGNLLRLDGGTLATRGTLAAPLVITAAMNLEIGSGGAGFQAGGQSLVVERALTGSAPLAFMGGSRPGDSGAKYDVRLANKANSFVGDVQLGDARGVGDAVVGITADGSLGAATNRVTLGQRFFDGESTRTARGGLRAYDHVTLAGSRDIRLDGESGNTAGFIDTNGFTVVLQGGISELSPELGLLKTGTGTLVMNGVSSYRGTTVVDEGVLGGHGELERVQMGAAVLAPGESAGLLTLRSGLSFSGGGQLWMELGGLTRGSGYDALDVGGAVDLGSDTLLTLDFIAGFAAQVRPEQRFQLLNAGGGLFGQFANVADGGRLLTADGTGSFIVHYGDGEGVYLSDYAAAAAVPEPSTWLLMGLGLVGVWLRGRRQTAR</sequence>
<evidence type="ECO:0000313" key="5">
    <source>
        <dbReference type="Proteomes" id="UP001606300"/>
    </source>
</evidence>
<comment type="caution">
    <text evidence="4">The sequence shown here is derived from an EMBL/GenBank/DDBJ whole genome shotgun (WGS) entry which is preliminary data.</text>
</comment>
<gene>
    <name evidence="4" type="ORF">ACG02S_15615</name>
</gene>
<evidence type="ECO:0000313" key="4">
    <source>
        <dbReference type="EMBL" id="MFG6415325.1"/>
    </source>
</evidence>
<feature type="domain" description="Ice-binding protein C-terminal" evidence="3">
    <location>
        <begin position="1146"/>
        <end position="1169"/>
    </location>
</feature>
<dbReference type="Pfam" id="PF07589">
    <property type="entry name" value="PEP-CTERM"/>
    <property type="match status" value="1"/>
</dbReference>
<keyword evidence="1 2" id="KW-0732">Signal</keyword>
<accession>A0ABW7EST1</accession>
<dbReference type="InterPro" id="IPR013424">
    <property type="entry name" value="Ice-binding_C"/>
</dbReference>
<proteinExistence type="predicted"/>
<protein>
    <submittedName>
        <fullName evidence="4">Autotransporter-associated beta strand repeat-containing protein</fullName>
    </submittedName>
</protein>
<dbReference type="EMBL" id="JBIGHY010000005">
    <property type="protein sequence ID" value="MFG6415325.1"/>
    <property type="molecule type" value="Genomic_DNA"/>
</dbReference>
<dbReference type="Proteomes" id="UP001606300">
    <property type="component" value="Unassembled WGS sequence"/>
</dbReference>
<dbReference type="NCBIfam" id="TIGR02601">
    <property type="entry name" value="autotrns_rpt"/>
    <property type="match status" value="1"/>
</dbReference>
<evidence type="ECO:0000256" key="2">
    <source>
        <dbReference type="SAM" id="SignalP"/>
    </source>
</evidence>
<dbReference type="Pfam" id="PF12951">
    <property type="entry name" value="PATR"/>
    <property type="match status" value="5"/>
</dbReference>
<name>A0ABW7EST1_9BURK</name>
<keyword evidence="5" id="KW-1185">Reference proteome</keyword>
<evidence type="ECO:0000256" key="1">
    <source>
        <dbReference type="ARBA" id="ARBA00022729"/>
    </source>
</evidence>
<reference evidence="4 5" key="1">
    <citation type="submission" date="2024-09" db="EMBL/GenBank/DDBJ databases">
        <title>Novel species of the genus Pelomonas and Roseateles isolated from streams.</title>
        <authorList>
            <person name="Lu H."/>
        </authorList>
    </citation>
    <scope>NUCLEOTIDE SEQUENCE [LARGE SCALE GENOMIC DNA]</scope>
    <source>
        <strain evidence="4 5">DC23W</strain>
    </source>
</reference>
<feature type="chain" id="PRO_5046677149" evidence="2">
    <location>
        <begin position="29"/>
        <end position="1173"/>
    </location>
</feature>
<dbReference type="RefSeq" id="WP_394471393.1">
    <property type="nucleotide sequence ID" value="NZ_JBIGHY010000005.1"/>
</dbReference>
<dbReference type="NCBIfam" id="TIGR02595">
    <property type="entry name" value="PEP_CTERM"/>
    <property type="match status" value="1"/>
</dbReference>
<feature type="signal peptide" evidence="2">
    <location>
        <begin position="1"/>
        <end position="28"/>
    </location>
</feature>
<organism evidence="4 5">
    <name type="scientific">Pelomonas dachongensis</name>
    <dbReference type="NCBI Taxonomy" id="3299029"/>
    <lineage>
        <taxon>Bacteria</taxon>
        <taxon>Pseudomonadati</taxon>
        <taxon>Pseudomonadota</taxon>
        <taxon>Betaproteobacteria</taxon>
        <taxon>Burkholderiales</taxon>
        <taxon>Sphaerotilaceae</taxon>
        <taxon>Roseateles</taxon>
    </lineage>
</organism>